<keyword evidence="4" id="KW-1133">Transmembrane helix</keyword>
<evidence type="ECO:0000256" key="4">
    <source>
        <dbReference type="SAM" id="Phobius"/>
    </source>
</evidence>
<dbReference type="Gene3D" id="3.30.390.30">
    <property type="match status" value="1"/>
</dbReference>
<dbReference type="AlphaFoldDB" id="A0A158QDF8"/>
<protein>
    <submittedName>
        <fullName evidence="7">CNNM transmembrane domain-containing protein</fullName>
    </submittedName>
</protein>
<organism evidence="7">
    <name type="scientific">Hymenolepis diminuta</name>
    <name type="common">Rat tapeworm</name>
    <dbReference type="NCBI Taxonomy" id="6216"/>
    <lineage>
        <taxon>Eukaryota</taxon>
        <taxon>Metazoa</taxon>
        <taxon>Spiralia</taxon>
        <taxon>Lophotrochozoa</taxon>
        <taxon>Platyhelminthes</taxon>
        <taxon>Cestoda</taxon>
        <taxon>Eucestoda</taxon>
        <taxon>Cyclophyllidea</taxon>
        <taxon>Hymenolepididae</taxon>
        <taxon>Hymenolepis</taxon>
    </lineage>
</organism>
<comment type="cofactor">
    <cofactor evidence="1">
        <name>FAD</name>
        <dbReference type="ChEBI" id="CHEBI:57692"/>
    </cofactor>
</comment>
<keyword evidence="2" id="KW-0285">Flavoprotein</keyword>
<dbReference type="STRING" id="6216.A0A158QDF8"/>
<sequence>MGFSNSLTDGFFSDLWSELSSFIVLVVVSFSTIVLLGLFNGQGLDLTAPDVYVLLRITPGEEYVKCVMRGGRMQGALLIGDTDLEETFENLIVDQLDISSIGEDLLNPNIDISDYFD</sequence>
<name>A0A158QDF8_HYMDI</name>
<evidence type="ECO:0000256" key="2">
    <source>
        <dbReference type="ARBA" id="ARBA00022630"/>
    </source>
</evidence>
<dbReference type="Proteomes" id="UP000274504">
    <property type="component" value="Unassembled WGS sequence"/>
</dbReference>
<keyword evidence="3" id="KW-0274">FAD</keyword>
<evidence type="ECO:0000313" key="6">
    <source>
        <dbReference type="Proteomes" id="UP000274504"/>
    </source>
</evidence>
<dbReference type="EMBL" id="UYSG01000800">
    <property type="protein sequence ID" value="VDL24300.1"/>
    <property type="molecule type" value="Genomic_DNA"/>
</dbReference>
<keyword evidence="4" id="KW-0472">Membrane</keyword>
<dbReference type="InterPro" id="IPR050260">
    <property type="entry name" value="FAD-bd_OxRdtase"/>
</dbReference>
<feature type="transmembrane region" description="Helical" evidence="4">
    <location>
        <begin position="20"/>
        <end position="39"/>
    </location>
</feature>
<reference evidence="5 6" key="2">
    <citation type="submission" date="2018-11" db="EMBL/GenBank/DDBJ databases">
        <authorList>
            <consortium name="Pathogen Informatics"/>
        </authorList>
    </citation>
    <scope>NUCLEOTIDE SEQUENCE [LARGE SCALE GENOMIC DNA]</scope>
</reference>
<dbReference type="WBParaSite" id="HDID_0000294401-mRNA-1">
    <property type="protein sequence ID" value="HDID_0000294401-mRNA-1"/>
    <property type="gene ID" value="HDID_0000294401"/>
</dbReference>
<dbReference type="PANTHER" id="PTHR43429">
    <property type="entry name" value="PYRIDINE NUCLEOTIDE-DISULFIDE OXIDOREDUCTASE DOMAIN-CONTAINING"/>
    <property type="match status" value="1"/>
</dbReference>
<dbReference type="InterPro" id="IPR016156">
    <property type="entry name" value="FAD/NAD-linked_Rdtase_dimer_sf"/>
</dbReference>
<reference evidence="7" key="1">
    <citation type="submission" date="2016-04" db="UniProtKB">
        <authorList>
            <consortium name="WormBaseParasite"/>
        </authorList>
    </citation>
    <scope>IDENTIFICATION</scope>
</reference>
<dbReference type="OrthoDB" id="202203at2759"/>
<accession>A0A158QDF8</accession>
<evidence type="ECO:0000256" key="1">
    <source>
        <dbReference type="ARBA" id="ARBA00001974"/>
    </source>
</evidence>
<dbReference type="PANTHER" id="PTHR43429:SF2">
    <property type="entry name" value="PYRIDINE NUCLEOTIDE-DISULFIDE OXIDOREDUCTASE DOMAIN-CONTAINING PROTEIN 1"/>
    <property type="match status" value="1"/>
</dbReference>
<evidence type="ECO:0000313" key="5">
    <source>
        <dbReference type="EMBL" id="VDL24300.1"/>
    </source>
</evidence>
<keyword evidence="4" id="KW-0812">Transmembrane</keyword>
<evidence type="ECO:0000256" key="3">
    <source>
        <dbReference type="ARBA" id="ARBA00022827"/>
    </source>
</evidence>
<proteinExistence type="predicted"/>
<gene>
    <name evidence="5" type="ORF">HDID_LOCUS2942</name>
</gene>
<evidence type="ECO:0000313" key="7">
    <source>
        <dbReference type="WBParaSite" id="HDID_0000294401-mRNA-1"/>
    </source>
</evidence>